<evidence type="ECO:0000256" key="3">
    <source>
        <dbReference type="PROSITE-ProRule" id="PRU00169"/>
    </source>
</evidence>
<evidence type="ECO:0000259" key="4">
    <source>
        <dbReference type="PROSITE" id="PS50043"/>
    </source>
</evidence>
<sequence length="211" mass="23571">MTITKPYKTIIVDDHPIVSEGLQVVFSQSKEVEIVRSFKTGAALLEYGGLAKVDVILLDIFLPDANGIDLCLKIKKSFPKIIILAMSSQAERSIVLQMIKNGANGYLLKSASLEEFKNCINKAVEGELAFSNEVRGIVQKTNIHDLKTVPRLTRREKEILLLLADGKSTQEISDTLFLSYLTVQTHRRNLLNKCQARNLAELLKFAKENAL</sequence>
<dbReference type="EMBL" id="RCCB01000012">
    <property type="protein sequence ID" value="RLJ24616.1"/>
    <property type="molecule type" value="Genomic_DNA"/>
</dbReference>
<dbReference type="PANTHER" id="PTHR43214:SF43">
    <property type="entry name" value="TWO-COMPONENT RESPONSE REGULATOR"/>
    <property type="match status" value="1"/>
</dbReference>
<dbReference type="GO" id="GO:0003677">
    <property type="term" value="F:DNA binding"/>
    <property type="evidence" value="ECO:0007669"/>
    <property type="project" value="UniProtKB-KW"/>
</dbReference>
<name>A0A497UA50_9FLAO</name>
<feature type="domain" description="Response regulatory" evidence="5">
    <location>
        <begin position="8"/>
        <end position="124"/>
    </location>
</feature>
<evidence type="ECO:0000313" key="6">
    <source>
        <dbReference type="EMBL" id="PKW30278.1"/>
    </source>
</evidence>
<evidence type="ECO:0000256" key="1">
    <source>
        <dbReference type="ARBA" id="ARBA00022553"/>
    </source>
</evidence>
<keyword evidence="2 7" id="KW-0238">DNA-binding</keyword>
<evidence type="ECO:0000259" key="5">
    <source>
        <dbReference type="PROSITE" id="PS50110"/>
    </source>
</evidence>
<accession>A0A497UA50</accession>
<evidence type="ECO:0000313" key="8">
    <source>
        <dbReference type="Proteomes" id="UP000233767"/>
    </source>
</evidence>
<feature type="modified residue" description="4-aspartylphosphate" evidence="3">
    <location>
        <position position="59"/>
    </location>
</feature>
<dbReference type="SUPFAM" id="SSF46894">
    <property type="entry name" value="C-terminal effector domain of the bipartite response regulators"/>
    <property type="match status" value="1"/>
</dbReference>
<dbReference type="InterPro" id="IPR039420">
    <property type="entry name" value="WalR-like"/>
</dbReference>
<dbReference type="PRINTS" id="PR00038">
    <property type="entry name" value="HTHLUXR"/>
</dbReference>
<proteinExistence type="predicted"/>
<dbReference type="InterPro" id="IPR011006">
    <property type="entry name" value="CheY-like_superfamily"/>
</dbReference>
<dbReference type="Pfam" id="PF00196">
    <property type="entry name" value="GerE"/>
    <property type="match status" value="1"/>
</dbReference>
<gene>
    <name evidence="6" type="ORF">B0G92_1936</name>
    <name evidence="7" type="ORF">CLV50_2507</name>
</gene>
<evidence type="ECO:0000256" key="2">
    <source>
        <dbReference type="ARBA" id="ARBA00023125"/>
    </source>
</evidence>
<dbReference type="SMART" id="SM00421">
    <property type="entry name" value="HTH_LUXR"/>
    <property type="match status" value="1"/>
</dbReference>
<dbReference type="CDD" id="cd17535">
    <property type="entry name" value="REC_NarL-like"/>
    <property type="match status" value="1"/>
</dbReference>
<dbReference type="SUPFAM" id="SSF52172">
    <property type="entry name" value="CheY-like"/>
    <property type="match status" value="1"/>
</dbReference>
<protein>
    <submittedName>
        <fullName evidence="7">DNA-binding NarL/FixJ family response regulator</fullName>
    </submittedName>
    <submittedName>
        <fullName evidence="6">LuxR family two component transcriptional regulator</fullName>
    </submittedName>
</protein>
<dbReference type="AlphaFoldDB" id="A0A497UA50"/>
<dbReference type="GO" id="GO:0000160">
    <property type="term" value="P:phosphorelay signal transduction system"/>
    <property type="evidence" value="ECO:0007669"/>
    <property type="project" value="InterPro"/>
</dbReference>
<dbReference type="SMART" id="SM00448">
    <property type="entry name" value="REC"/>
    <property type="match status" value="1"/>
</dbReference>
<feature type="domain" description="HTH luxR-type" evidence="4">
    <location>
        <begin position="145"/>
        <end position="210"/>
    </location>
</feature>
<dbReference type="PROSITE" id="PS00622">
    <property type="entry name" value="HTH_LUXR_1"/>
    <property type="match status" value="1"/>
</dbReference>
<dbReference type="InterPro" id="IPR000792">
    <property type="entry name" value="Tscrpt_reg_LuxR_C"/>
</dbReference>
<keyword evidence="1 3" id="KW-0597">Phosphoprotein</keyword>
<dbReference type="Pfam" id="PF00072">
    <property type="entry name" value="Response_reg"/>
    <property type="match status" value="1"/>
</dbReference>
<dbReference type="Proteomes" id="UP000233767">
    <property type="component" value="Unassembled WGS sequence"/>
</dbReference>
<reference evidence="6 8" key="1">
    <citation type="submission" date="2017-12" db="EMBL/GenBank/DDBJ databases">
        <title>Genomic Encyclopedia of Type Strains, Phase III (KMG-III): the genomes of soil and plant-associated and newly described type strains.</title>
        <authorList>
            <person name="Whitman W."/>
        </authorList>
    </citation>
    <scope>NUCLEOTIDE SEQUENCE [LARGE SCALE GENOMIC DNA]</scope>
    <source>
        <strain evidence="6 8">IP-10</strain>
    </source>
</reference>
<dbReference type="Proteomes" id="UP000275027">
    <property type="component" value="Unassembled WGS sequence"/>
</dbReference>
<dbReference type="PANTHER" id="PTHR43214">
    <property type="entry name" value="TWO-COMPONENT RESPONSE REGULATOR"/>
    <property type="match status" value="1"/>
</dbReference>
<reference evidence="7 9" key="2">
    <citation type="submission" date="2018-10" db="EMBL/GenBank/DDBJ databases">
        <title>Genomic Encyclopedia of Archaeal and Bacterial Type Strains, Phase II (KMG-II): from individual species to whole genera.</title>
        <authorList>
            <person name="Goeker M."/>
        </authorList>
    </citation>
    <scope>NUCLEOTIDE SEQUENCE [LARGE SCALE GENOMIC DNA]</scope>
    <source>
        <strain evidence="7 9">DSM 21886</strain>
    </source>
</reference>
<evidence type="ECO:0000313" key="9">
    <source>
        <dbReference type="Proteomes" id="UP000275027"/>
    </source>
</evidence>
<dbReference type="Gene3D" id="3.40.50.2300">
    <property type="match status" value="1"/>
</dbReference>
<dbReference type="GO" id="GO:0006355">
    <property type="term" value="P:regulation of DNA-templated transcription"/>
    <property type="evidence" value="ECO:0007669"/>
    <property type="project" value="InterPro"/>
</dbReference>
<keyword evidence="8" id="KW-1185">Reference proteome</keyword>
<organism evidence="7 9">
    <name type="scientific">Flavobacterium lindanitolerans</name>
    <dbReference type="NCBI Taxonomy" id="428988"/>
    <lineage>
        <taxon>Bacteria</taxon>
        <taxon>Pseudomonadati</taxon>
        <taxon>Bacteroidota</taxon>
        <taxon>Flavobacteriia</taxon>
        <taxon>Flavobacteriales</taxon>
        <taxon>Flavobacteriaceae</taxon>
        <taxon>Flavobacterium</taxon>
    </lineage>
</organism>
<dbReference type="RefSeq" id="WP_180326421.1">
    <property type="nucleotide sequence ID" value="NZ_PJND01000007.1"/>
</dbReference>
<dbReference type="InterPro" id="IPR016032">
    <property type="entry name" value="Sig_transdc_resp-reg_C-effctor"/>
</dbReference>
<dbReference type="CDD" id="cd06170">
    <property type="entry name" value="LuxR_C_like"/>
    <property type="match status" value="1"/>
</dbReference>
<evidence type="ECO:0000313" key="7">
    <source>
        <dbReference type="EMBL" id="RLJ24616.1"/>
    </source>
</evidence>
<dbReference type="PROSITE" id="PS50043">
    <property type="entry name" value="HTH_LUXR_2"/>
    <property type="match status" value="1"/>
</dbReference>
<dbReference type="EMBL" id="PJND01000007">
    <property type="protein sequence ID" value="PKW30278.1"/>
    <property type="molecule type" value="Genomic_DNA"/>
</dbReference>
<dbReference type="InterPro" id="IPR058245">
    <property type="entry name" value="NreC/VraR/RcsB-like_REC"/>
</dbReference>
<dbReference type="PROSITE" id="PS50110">
    <property type="entry name" value="RESPONSE_REGULATORY"/>
    <property type="match status" value="1"/>
</dbReference>
<dbReference type="InterPro" id="IPR001789">
    <property type="entry name" value="Sig_transdc_resp-reg_receiver"/>
</dbReference>
<comment type="caution">
    <text evidence="7">The sequence shown here is derived from an EMBL/GenBank/DDBJ whole genome shotgun (WGS) entry which is preliminary data.</text>
</comment>